<evidence type="ECO:0000313" key="2">
    <source>
        <dbReference type="EMBL" id="QHB49346.1"/>
    </source>
</evidence>
<feature type="domain" description="DUF7418" evidence="1">
    <location>
        <begin position="1"/>
        <end position="92"/>
    </location>
</feature>
<dbReference type="Pfam" id="PF24193">
    <property type="entry name" value="DUF7418"/>
    <property type="match status" value="1"/>
</dbReference>
<evidence type="ECO:0000259" key="1">
    <source>
        <dbReference type="Pfam" id="PF24193"/>
    </source>
</evidence>
<name>A0A6B9LRQ9_9CAUD</name>
<dbReference type="EMBL" id="MN395284">
    <property type="protein sequence ID" value="QHB49346.1"/>
    <property type="molecule type" value="Genomic_DNA"/>
</dbReference>
<dbReference type="InterPro" id="IPR055841">
    <property type="entry name" value="DUF7418"/>
</dbReference>
<organism evidence="2 3">
    <name type="scientific">Klebsiella phage PhiKpNIH-6</name>
    <dbReference type="NCBI Taxonomy" id="2689112"/>
    <lineage>
        <taxon>Viruses</taxon>
        <taxon>Duplodnaviria</taxon>
        <taxon>Heunggongvirae</taxon>
        <taxon>Uroviricota</taxon>
        <taxon>Caudoviricetes</taxon>
        <taxon>Marfavirus</taxon>
        <taxon>Marfavirus F48</taxon>
    </lineage>
</organism>
<proteinExistence type="predicted"/>
<evidence type="ECO:0000313" key="3">
    <source>
        <dbReference type="Proteomes" id="UP000464441"/>
    </source>
</evidence>
<reference evidence="2 3" key="1">
    <citation type="submission" date="2019-08" db="EMBL/GenBank/DDBJ databases">
        <title>Phage resistance in multidrug-resistant Klebsiella pneumoniae ST258 evolves via diverse mutations that culminate in impaired adsorption.</title>
        <authorList>
            <person name="Hesse S.E."/>
            <person name="Rajaure M."/>
            <person name="Wall E.A."/>
            <person name="Bliskovsky V.V."/>
            <person name="Gottesman S."/>
            <person name="Adhya S."/>
        </authorList>
    </citation>
    <scope>NUCLEOTIDE SEQUENCE [LARGE SCALE GENOMIC DNA]</scope>
</reference>
<sequence length="94" mass="10501">MINPFNAGDRKIAVSNLRGNHKAATVYCLKLVKHPGDVHYGWLECDEVVEGEFPLVGSSTLEFDDRIYYGELHIRGLYGIDELDLETTAESEAS</sequence>
<accession>A0A6B9LRQ9</accession>
<dbReference type="Proteomes" id="UP000464441">
    <property type="component" value="Genome"/>
</dbReference>
<protein>
    <recommendedName>
        <fullName evidence="1">DUF7418 domain-containing protein</fullName>
    </recommendedName>
</protein>